<dbReference type="GO" id="GO:0099402">
    <property type="term" value="P:plant organ development"/>
    <property type="evidence" value="ECO:0007669"/>
    <property type="project" value="UniProtKB-ARBA"/>
</dbReference>
<dbReference type="Pfam" id="PF01535">
    <property type="entry name" value="PPR"/>
    <property type="match status" value="2"/>
</dbReference>
<name>A0A2P5VSH7_GOSBA</name>
<sequence>MACNHAGRVDEGLVVFDSMQERYGIAPEIEHVSCLIDMLGRAGRLNEAEAYMRKYPYGEDTVVLGSLLSACRVHGDVVMGERIAKELMKREAVSTSPYVLLSNLYASDEKWGSVAEARKKLKGSGLKKEAGYSLVQVKGNFEKFTVGDFSQTRIDEMLHTLTTLARLSFHLTSSVFL</sequence>
<dbReference type="AlphaFoldDB" id="A0A2P5VSH7"/>
<gene>
    <name evidence="2" type="ORF">GOBAR_AA38938</name>
</gene>
<dbReference type="FunFam" id="1.25.40.10:FF:000158">
    <property type="entry name" value="pentatricopeptide repeat-containing protein At2g33680"/>
    <property type="match status" value="1"/>
</dbReference>
<dbReference type="InterPro" id="IPR002885">
    <property type="entry name" value="PPR_rpt"/>
</dbReference>
<keyword evidence="1" id="KW-0677">Repeat</keyword>
<proteinExistence type="predicted"/>
<organism evidence="2 3">
    <name type="scientific">Gossypium barbadense</name>
    <name type="common">Sea Island cotton</name>
    <name type="synonym">Hibiscus barbadensis</name>
    <dbReference type="NCBI Taxonomy" id="3634"/>
    <lineage>
        <taxon>Eukaryota</taxon>
        <taxon>Viridiplantae</taxon>
        <taxon>Streptophyta</taxon>
        <taxon>Embryophyta</taxon>
        <taxon>Tracheophyta</taxon>
        <taxon>Spermatophyta</taxon>
        <taxon>Magnoliopsida</taxon>
        <taxon>eudicotyledons</taxon>
        <taxon>Gunneridae</taxon>
        <taxon>Pentapetalae</taxon>
        <taxon>rosids</taxon>
        <taxon>malvids</taxon>
        <taxon>Malvales</taxon>
        <taxon>Malvaceae</taxon>
        <taxon>Malvoideae</taxon>
        <taxon>Gossypium</taxon>
    </lineage>
</organism>
<dbReference type="GO" id="GO:0009451">
    <property type="term" value="P:RNA modification"/>
    <property type="evidence" value="ECO:0007669"/>
    <property type="project" value="InterPro"/>
</dbReference>
<dbReference type="InterPro" id="IPR011990">
    <property type="entry name" value="TPR-like_helical_dom_sf"/>
</dbReference>
<evidence type="ECO:0000256" key="1">
    <source>
        <dbReference type="ARBA" id="ARBA00022737"/>
    </source>
</evidence>
<dbReference type="InterPro" id="IPR046960">
    <property type="entry name" value="PPR_At4g14850-like_plant"/>
</dbReference>
<reference evidence="2 3" key="1">
    <citation type="submission" date="2015-01" db="EMBL/GenBank/DDBJ databases">
        <title>Genome of allotetraploid Gossypium barbadense reveals genomic plasticity and fiber elongation in cotton evolution.</title>
        <authorList>
            <person name="Chen X."/>
            <person name="Liu X."/>
            <person name="Zhao B."/>
            <person name="Zheng H."/>
            <person name="Hu Y."/>
            <person name="Lu G."/>
            <person name="Yang C."/>
            <person name="Chen J."/>
            <person name="Shan C."/>
            <person name="Zhang L."/>
            <person name="Zhou Y."/>
            <person name="Wang L."/>
            <person name="Guo W."/>
            <person name="Bai Y."/>
            <person name="Ruan J."/>
            <person name="Shangguan X."/>
            <person name="Mao Y."/>
            <person name="Jiang J."/>
            <person name="Zhu Y."/>
            <person name="Lei J."/>
            <person name="Kang H."/>
            <person name="Chen S."/>
            <person name="He X."/>
            <person name="Wang R."/>
            <person name="Wang Y."/>
            <person name="Chen J."/>
            <person name="Wang L."/>
            <person name="Yu S."/>
            <person name="Wang B."/>
            <person name="Wei J."/>
            <person name="Song S."/>
            <person name="Lu X."/>
            <person name="Gao Z."/>
            <person name="Gu W."/>
            <person name="Deng X."/>
            <person name="Ma D."/>
            <person name="Wang S."/>
            <person name="Liang W."/>
            <person name="Fang L."/>
            <person name="Cai C."/>
            <person name="Zhu X."/>
            <person name="Zhou B."/>
            <person name="Zhang Y."/>
            <person name="Chen Z."/>
            <person name="Xu S."/>
            <person name="Zhu R."/>
            <person name="Wang S."/>
            <person name="Zhang T."/>
            <person name="Zhao G."/>
        </authorList>
    </citation>
    <scope>NUCLEOTIDE SEQUENCE [LARGE SCALE GENOMIC DNA]</scope>
    <source>
        <strain evidence="3">cv. Xinhai21</strain>
        <tissue evidence="2">Leaf</tissue>
    </source>
</reference>
<dbReference type="InterPro" id="IPR046848">
    <property type="entry name" value="E_motif"/>
</dbReference>
<protein>
    <recommendedName>
        <fullName evidence="4">Pentacotripeptide-repeat region of PRORP domain-containing protein</fullName>
    </recommendedName>
</protein>
<evidence type="ECO:0008006" key="4">
    <source>
        <dbReference type="Google" id="ProtNLM"/>
    </source>
</evidence>
<dbReference type="Pfam" id="PF20431">
    <property type="entry name" value="E_motif"/>
    <property type="match status" value="1"/>
</dbReference>
<accession>A0A2P5VSH7</accession>
<dbReference type="PANTHER" id="PTHR47926">
    <property type="entry name" value="PENTATRICOPEPTIDE REPEAT-CONTAINING PROTEIN"/>
    <property type="match status" value="1"/>
</dbReference>
<dbReference type="PANTHER" id="PTHR47926:SF452">
    <property type="entry name" value="PENTATRICOPEPTIDE REPEAT-CONTAINING PROTEIN"/>
    <property type="match status" value="1"/>
</dbReference>
<dbReference type="OrthoDB" id="1729165at2759"/>
<dbReference type="Proteomes" id="UP000239757">
    <property type="component" value="Unassembled WGS sequence"/>
</dbReference>
<evidence type="ECO:0000313" key="2">
    <source>
        <dbReference type="EMBL" id="PPR81773.1"/>
    </source>
</evidence>
<dbReference type="NCBIfam" id="TIGR00756">
    <property type="entry name" value="PPR"/>
    <property type="match status" value="1"/>
</dbReference>
<dbReference type="EMBL" id="KZ671144">
    <property type="protein sequence ID" value="PPR81773.1"/>
    <property type="molecule type" value="Genomic_DNA"/>
</dbReference>
<dbReference type="GO" id="GO:0003723">
    <property type="term" value="F:RNA binding"/>
    <property type="evidence" value="ECO:0007669"/>
    <property type="project" value="InterPro"/>
</dbReference>
<dbReference type="Gene3D" id="1.25.40.10">
    <property type="entry name" value="Tetratricopeptide repeat domain"/>
    <property type="match status" value="1"/>
</dbReference>
<evidence type="ECO:0000313" key="3">
    <source>
        <dbReference type="Proteomes" id="UP000239757"/>
    </source>
</evidence>